<evidence type="ECO:0000313" key="2">
    <source>
        <dbReference type="EMBL" id="KAK8930694.1"/>
    </source>
</evidence>
<gene>
    <name evidence="2" type="ORF">KSP39_PZI016727</name>
</gene>
<protein>
    <recommendedName>
        <fullName evidence="1">FAR1 domain-containing protein</fullName>
    </recommendedName>
</protein>
<accession>A0AAP0B6W5</accession>
<proteinExistence type="predicted"/>
<dbReference type="Pfam" id="PF03101">
    <property type="entry name" value="FAR1"/>
    <property type="match status" value="1"/>
</dbReference>
<evidence type="ECO:0000313" key="3">
    <source>
        <dbReference type="Proteomes" id="UP001418222"/>
    </source>
</evidence>
<dbReference type="EMBL" id="JBBWWQ010000014">
    <property type="protein sequence ID" value="KAK8930694.1"/>
    <property type="molecule type" value="Genomic_DNA"/>
</dbReference>
<comment type="caution">
    <text evidence="2">The sequence shown here is derived from an EMBL/GenBank/DDBJ whole genome shotgun (WGS) entry which is preliminary data.</text>
</comment>
<keyword evidence="3" id="KW-1185">Reference proteome</keyword>
<feature type="domain" description="FAR1" evidence="1">
    <location>
        <begin position="2"/>
        <end position="62"/>
    </location>
</feature>
<reference evidence="2 3" key="1">
    <citation type="journal article" date="2022" name="Nat. Plants">
        <title>Genomes of leafy and leafless Platanthera orchids illuminate the evolution of mycoheterotrophy.</title>
        <authorList>
            <person name="Li M.H."/>
            <person name="Liu K.W."/>
            <person name="Li Z."/>
            <person name="Lu H.C."/>
            <person name="Ye Q.L."/>
            <person name="Zhang D."/>
            <person name="Wang J.Y."/>
            <person name="Li Y.F."/>
            <person name="Zhong Z.M."/>
            <person name="Liu X."/>
            <person name="Yu X."/>
            <person name="Liu D.K."/>
            <person name="Tu X.D."/>
            <person name="Liu B."/>
            <person name="Hao Y."/>
            <person name="Liao X.Y."/>
            <person name="Jiang Y.T."/>
            <person name="Sun W.H."/>
            <person name="Chen J."/>
            <person name="Chen Y.Q."/>
            <person name="Ai Y."/>
            <person name="Zhai J.W."/>
            <person name="Wu S.S."/>
            <person name="Zhou Z."/>
            <person name="Hsiao Y.Y."/>
            <person name="Wu W.L."/>
            <person name="Chen Y.Y."/>
            <person name="Lin Y.F."/>
            <person name="Hsu J.L."/>
            <person name="Li C.Y."/>
            <person name="Wang Z.W."/>
            <person name="Zhao X."/>
            <person name="Zhong W.Y."/>
            <person name="Ma X.K."/>
            <person name="Ma L."/>
            <person name="Huang J."/>
            <person name="Chen G.Z."/>
            <person name="Huang M.Z."/>
            <person name="Huang L."/>
            <person name="Peng D.H."/>
            <person name="Luo Y.B."/>
            <person name="Zou S.Q."/>
            <person name="Chen S.P."/>
            <person name="Lan S."/>
            <person name="Tsai W.C."/>
            <person name="Van de Peer Y."/>
            <person name="Liu Z.J."/>
        </authorList>
    </citation>
    <scope>NUCLEOTIDE SEQUENCE [LARGE SCALE GENOMIC DNA]</scope>
    <source>
        <strain evidence="2">Lor287</strain>
    </source>
</reference>
<dbReference type="InterPro" id="IPR004330">
    <property type="entry name" value="FAR1_DNA_bnd_dom"/>
</dbReference>
<organism evidence="2 3">
    <name type="scientific">Platanthera zijinensis</name>
    <dbReference type="NCBI Taxonomy" id="2320716"/>
    <lineage>
        <taxon>Eukaryota</taxon>
        <taxon>Viridiplantae</taxon>
        <taxon>Streptophyta</taxon>
        <taxon>Embryophyta</taxon>
        <taxon>Tracheophyta</taxon>
        <taxon>Spermatophyta</taxon>
        <taxon>Magnoliopsida</taxon>
        <taxon>Liliopsida</taxon>
        <taxon>Asparagales</taxon>
        <taxon>Orchidaceae</taxon>
        <taxon>Orchidoideae</taxon>
        <taxon>Orchideae</taxon>
        <taxon>Orchidinae</taxon>
        <taxon>Platanthera</taxon>
    </lineage>
</organism>
<dbReference type="Proteomes" id="UP001418222">
    <property type="component" value="Unassembled WGS sequence"/>
</dbReference>
<dbReference type="PANTHER" id="PTHR46328:SF44">
    <property type="entry name" value="FAR1 DOMAIN-CONTAINING PROTEIN"/>
    <property type="match status" value="1"/>
</dbReference>
<sequence>MYCEYAHSMGFSVRKEHLSYWTHTRIVKCREFTCAKAGLRKVRPSPKKYRKLETRTGCPARIFFYH</sequence>
<name>A0AAP0B6W5_9ASPA</name>
<evidence type="ECO:0000259" key="1">
    <source>
        <dbReference type="Pfam" id="PF03101"/>
    </source>
</evidence>
<dbReference type="PANTHER" id="PTHR46328">
    <property type="entry name" value="FAR-RED IMPAIRED RESPONSIVE (FAR1) FAMILY PROTEIN-RELATED"/>
    <property type="match status" value="1"/>
</dbReference>
<dbReference type="AlphaFoldDB" id="A0AAP0B6W5"/>